<feature type="transmembrane region" description="Helical" evidence="7">
    <location>
        <begin position="393"/>
        <end position="414"/>
    </location>
</feature>
<evidence type="ECO:0000256" key="6">
    <source>
        <dbReference type="ARBA" id="ARBA00023136"/>
    </source>
</evidence>
<reference evidence="8" key="1">
    <citation type="submission" date="2020-12" db="EMBL/GenBank/DDBJ databases">
        <title>Desulfobium dissulfuricans gen. nov., sp. nov., a novel mesophilic, sulfate-reducing bacterium isolated from a deep-sea hydrothermal vent.</title>
        <authorList>
            <person name="Hashimoto Y."/>
            <person name="Tame A."/>
            <person name="Sawayama S."/>
            <person name="Miyazaki J."/>
            <person name="Takai K."/>
            <person name="Nakagawa S."/>
        </authorList>
    </citation>
    <scope>NUCLEOTIDE SEQUENCE</scope>
    <source>
        <strain evidence="8">GF1</strain>
    </source>
</reference>
<evidence type="ECO:0000256" key="5">
    <source>
        <dbReference type="ARBA" id="ARBA00022989"/>
    </source>
</evidence>
<dbReference type="AlphaFoldDB" id="A0A915U1H2"/>
<accession>A0A915U1H2</accession>
<dbReference type="KEGG" id="ddu:GF1_20520"/>
<evidence type="ECO:0000256" key="7">
    <source>
        <dbReference type="SAM" id="Phobius"/>
    </source>
</evidence>
<keyword evidence="6 7" id="KW-0472">Membrane</keyword>
<evidence type="ECO:0008006" key="10">
    <source>
        <dbReference type="Google" id="ProtNLM"/>
    </source>
</evidence>
<evidence type="ECO:0000256" key="2">
    <source>
        <dbReference type="ARBA" id="ARBA00007977"/>
    </source>
</evidence>
<dbReference type="PANTHER" id="PTHR30106:SF1">
    <property type="entry name" value="UPF0324 MEMBRANE PROTEIN FN0533"/>
    <property type="match status" value="1"/>
</dbReference>
<comment type="subcellular location">
    <subcellularLocation>
        <location evidence="1">Cell membrane</location>
        <topology evidence="1">Multi-pass membrane protein</topology>
    </subcellularLocation>
</comment>
<feature type="transmembrane region" description="Helical" evidence="7">
    <location>
        <begin position="508"/>
        <end position="530"/>
    </location>
</feature>
<feature type="transmembrane region" description="Helical" evidence="7">
    <location>
        <begin position="435"/>
        <end position="457"/>
    </location>
</feature>
<dbReference type="GO" id="GO:0005886">
    <property type="term" value="C:plasma membrane"/>
    <property type="evidence" value="ECO:0007669"/>
    <property type="project" value="UniProtKB-SubCell"/>
</dbReference>
<keyword evidence="4 7" id="KW-0812">Transmembrane</keyword>
<evidence type="ECO:0000313" key="9">
    <source>
        <dbReference type="Proteomes" id="UP001063350"/>
    </source>
</evidence>
<feature type="transmembrane region" description="Helical" evidence="7">
    <location>
        <begin position="87"/>
        <end position="111"/>
    </location>
</feature>
<feature type="transmembrane region" description="Helical" evidence="7">
    <location>
        <begin position="305"/>
        <end position="327"/>
    </location>
</feature>
<gene>
    <name evidence="8" type="ORF">GF1_20520</name>
</gene>
<feature type="transmembrane region" description="Helical" evidence="7">
    <location>
        <begin position="123"/>
        <end position="147"/>
    </location>
</feature>
<evidence type="ECO:0000256" key="1">
    <source>
        <dbReference type="ARBA" id="ARBA00004651"/>
    </source>
</evidence>
<dbReference type="InterPro" id="IPR018383">
    <property type="entry name" value="UPF0324_pro"/>
</dbReference>
<keyword evidence="9" id="KW-1185">Reference proteome</keyword>
<feature type="transmembrane region" description="Helical" evidence="7">
    <location>
        <begin position="159"/>
        <end position="182"/>
    </location>
</feature>
<dbReference type="RefSeq" id="WP_267926428.1">
    <property type="nucleotide sequence ID" value="NZ_AP024233.1"/>
</dbReference>
<evidence type="ECO:0000313" key="8">
    <source>
        <dbReference type="EMBL" id="BCO09676.1"/>
    </source>
</evidence>
<dbReference type="EMBL" id="AP024233">
    <property type="protein sequence ID" value="BCO09676.1"/>
    <property type="molecule type" value="Genomic_DNA"/>
</dbReference>
<protein>
    <recommendedName>
        <fullName evidence="10">Sulfate exporter family transporter</fullName>
    </recommendedName>
</protein>
<dbReference type="Pfam" id="PF03601">
    <property type="entry name" value="Cons_hypoth698"/>
    <property type="match status" value="1"/>
</dbReference>
<name>A0A915U1H2_9BACT</name>
<keyword evidence="5 7" id="KW-1133">Transmembrane helix</keyword>
<evidence type="ECO:0000256" key="4">
    <source>
        <dbReference type="ARBA" id="ARBA00022692"/>
    </source>
</evidence>
<dbReference type="PANTHER" id="PTHR30106">
    <property type="entry name" value="INNER MEMBRANE PROTEIN YEIH-RELATED"/>
    <property type="match status" value="1"/>
</dbReference>
<feature type="transmembrane region" description="Helical" evidence="7">
    <location>
        <begin position="20"/>
        <end position="46"/>
    </location>
</feature>
<feature type="transmembrane region" description="Helical" evidence="7">
    <location>
        <begin position="277"/>
        <end position="298"/>
    </location>
</feature>
<comment type="similarity">
    <text evidence="2">Belongs to the UPF0324 family.</text>
</comment>
<feature type="transmembrane region" description="Helical" evidence="7">
    <location>
        <begin position="236"/>
        <end position="257"/>
    </location>
</feature>
<dbReference type="Proteomes" id="UP001063350">
    <property type="component" value="Chromosome"/>
</dbReference>
<evidence type="ECO:0000256" key="3">
    <source>
        <dbReference type="ARBA" id="ARBA00022475"/>
    </source>
</evidence>
<sequence>MAKTQRAWYSGMLTTEDWWAVWLGLTFFGLGLLTLAGIDLVGWIAYPKKWVFSLPDGAIAKKIVTIDKAFYALGGKYSLTAKDTYKALGPIGSILVTYVVFTVATTIGAYFQKWDVKRYVVGWTIIFFLTYFVWFIGHHAFFSASVVDLKKSHFPQMFTLSLGGGASFILALIVGLIIGNFFKPLARYLSEAAKPEWFIKTAIVFLGVKVGYLPIKAVLQTAHLGSKGAQIGHEMANLTFDLFTAGAAATVVAYLIFWPGVYSISRLIFKLPRKTAAVLASAISICGVSAAVATGGAVRARPVVSIMVSALVVVYAVIELVILPGVFTHVWPGTSDPLVAGSAMGMAVKTDGADAAAGELLDEFMRTKVEQETNGQVVWMSGVITTSAVMTKIWIDMFIGLWAFILALVWVYKIEKHEGDRVPFSEVWFRFPKFVLGYFAAWFIYLGIFFGPGQAGAADGMSVLKAAKAGAVPVEKGMRKLFFMLTFMSLGIITDFKKLAEAQFGKMVWVYFVALFLFIIPVAVIIAYLFHHGMQIPNMASLAGATIN</sequence>
<proteinExistence type="inferred from homology"/>
<keyword evidence="3" id="KW-1003">Cell membrane</keyword>
<organism evidence="8 9">
    <name type="scientific">Desulfolithobacter dissulfuricans</name>
    <dbReference type="NCBI Taxonomy" id="2795293"/>
    <lineage>
        <taxon>Bacteria</taxon>
        <taxon>Pseudomonadati</taxon>
        <taxon>Thermodesulfobacteriota</taxon>
        <taxon>Desulfobulbia</taxon>
        <taxon>Desulfobulbales</taxon>
        <taxon>Desulfobulbaceae</taxon>
        <taxon>Desulfolithobacter</taxon>
    </lineage>
</organism>